<reference evidence="1 2" key="1">
    <citation type="submission" date="2020-06" db="EMBL/GenBank/DDBJ databases">
        <title>Long-read sequencing of DSM26481-BlokeschLab.</title>
        <authorList>
            <person name="Blokesch M."/>
        </authorList>
    </citation>
    <scope>NUCLEOTIDE SEQUENCE [LARGE SCALE GENOMIC DNA]</scope>
    <source>
        <strain evidence="1 2">DSM 26481</strain>
    </source>
</reference>
<dbReference type="AlphaFoldDB" id="A0A7H8UBP3"/>
<organism evidence="1 2">
    <name type="scientific">Enterobacter cloacae</name>
    <dbReference type="NCBI Taxonomy" id="550"/>
    <lineage>
        <taxon>Bacteria</taxon>
        <taxon>Pseudomonadati</taxon>
        <taxon>Pseudomonadota</taxon>
        <taxon>Gammaproteobacteria</taxon>
        <taxon>Enterobacterales</taxon>
        <taxon>Enterobacteriaceae</taxon>
        <taxon>Enterobacter</taxon>
        <taxon>Enterobacter cloacae complex</taxon>
    </lineage>
</organism>
<dbReference type="EMBL" id="CP056117">
    <property type="protein sequence ID" value="QKZ96979.1"/>
    <property type="molecule type" value="Genomic_DNA"/>
</dbReference>
<name>A0A7H8UBP3_ENTCL</name>
<proteinExistence type="predicted"/>
<dbReference type="RefSeq" id="WP_176609060.1">
    <property type="nucleotide sequence ID" value="NZ_CP056117.1"/>
</dbReference>
<dbReference type="Proteomes" id="UP000509421">
    <property type="component" value="Chromosome"/>
</dbReference>
<protein>
    <recommendedName>
        <fullName evidence="3">DUF1574 domain-containing protein</fullName>
    </recommendedName>
</protein>
<sequence>MKESLIPRESCFLIQLKNLAMTLSLTKLDEVIDAIKECVIKNQCVIPDEIQSVNFIEKLISVSEKKVSGRDVDDFLIHLSAFWQWLVQRRPLDFIYIGKRKNFHLSCHILGNAPLYFKNTIFVDEISPETLKNELNCINLPRPVILGDKEGLSHVNVRNLLGYINIETAGSLIGNHAEYIGVIRKHIDMVAILNNNLRKLESNNNYDKVILGSSFGYYGMHDALLTNAVNLSIASGDAAYNKALVEHCIRHHNIKDFVIVIGFFELFHELAKSSNGYFHLASEFFSSNNIAYDYRGRYKCNSFLFNFEREPIVDILNVDIASWVARREITSLRSSSPLIPEKPISTDFIYSSAYTRRETEYFARFYEREGVAEYNKLIFQGIVEQVRQVQGHIYFIIQPFTRLYNALFHEKMRRETKEFLTSVTDGKNAFCIDLSEDNDFSPEDFSDAHHLNFTGAQKLCDKLKWLKL</sequence>
<evidence type="ECO:0000313" key="1">
    <source>
        <dbReference type="EMBL" id="QKZ96979.1"/>
    </source>
</evidence>
<gene>
    <name evidence="1" type="ORF">HWQ14_04395</name>
</gene>
<accession>A0A7H8UBP3</accession>
<evidence type="ECO:0000313" key="2">
    <source>
        <dbReference type="Proteomes" id="UP000509421"/>
    </source>
</evidence>
<evidence type="ECO:0008006" key="3">
    <source>
        <dbReference type="Google" id="ProtNLM"/>
    </source>
</evidence>